<dbReference type="GO" id="GO:1990904">
    <property type="term" value="C:ribonucleoprotein complex"/>
    <property type="evidence" value="ECO:0007669"/>
    <property type="project" value="TreeGrafter"/>
</dbReference>
<organism evidence="5 6">
    <name type="scientific">Besnoitia besnoiti</name>
    <name type="common">Apicomplexan protozoan</name>
    <dbReference type="NCBI Taxonomy" id="94643"/>
    <lineage>
        <taxon>Eukaryota</taxon>
        <taxon>Sar</taxon>
        <taxon>Alveolata</taxon>
        <taxon>Apicomplexa</taxon>
        <taxon>Conoidasida</taxon>
        <taxon>Coccidia</taxon>
        <taxon>Eucoccidiorida</taxon>
        <taxon>Eimeriorina</taxon>
        <taxon>Sarcocystidae</taxon>
        <taxon>Besnoitia</taxon>
    </lineage>
</organism>
<dbReference type="AlphaFoldDB" id="A0A2A9MPN8"/>
<accession>A0A2A9MPN8</accession>
<dbReference type="Pfam" id="PF00076">
    <property type="entry name" value="RRM_1"/>
    <property type="match status" value="2"/>
</dbReference>
<dbReference type="KEGG" id="bbes:BESB_001620"/>
<dbReference type="SUPFAM" id="SSF54928">
    <property type="entry name" value="RNA-binding domain, RBD"/>
    <property type="match status" value="2"/>
</dbReference>
<dbReference type="PANTHER" id="PTHR23003:SF3">
    <property type="entry name" value="FI21236P1-RELATED"/>
    <property type="match status" value="1"/>
</dbReference>
<evidence type="ECO:0000313" key="5">
    <source>
        <dbReference type="EMBL" id="PFH37820.1"/>
    </source>
</evidence>
<evidence type="ECO:0000259" key="4">
    <source>
        <dbReference type="PROSITE" id="PS50102"/>
    </source>
</evidence>
<gene>
    <name evidence="5" type="ORF">BESB_001620</name>
</gene>
<dbReference type="InterPro" id="IPR012677">
    <property type="entry name" value="Nucleotide-bd_a/b_plait_sf"/>
</dbReference>
<dbReference type="STRING" id="94643.A0A2A9MPN8"/>
<feature type="region of interest" description="Disordered" evidence="3">
    <location>
        <begin position="1"/>
        <end position="20"/>
    </location>
</feature>
<evidence type="ECO:0000256" key="3">
    <source>
        <dbReference type="SAM" id="MobiDB-lite"/>
    </source>
</evidence>
<dbReference type="InterPro" id="IPR050374">
    <property type="entry name" value="RRT5_SRSF_SR"/>
</dbReference>
<dbReference type="InterPro" id="IPR035979">
    <property type="entry name" value="RBD_domain_sf"/>
</dbReference>
<name>A0A2A9MPN8_BESBE</name>
<dbReference type="PROSITE" id="PS50102">
    <property type="entry name" value="RRM"/>
    <property type="match status" value="2"/>
</dbReference>
<dbReference type="InterPro" id="IPR000504">
    <property type="entry name" value="RRM_dom"/>
</dbReference>
<dbReference type="PANTHER" id="PTHR23003">
    <property type="entry name" value="RNA RECOGNITION MOTIF RRM DOMAIN CONTAINING PROTEIN"/>
    <property type="match status" value="1"/>
</dbReference>
<dbReference type="OrthoDB" id="272703at2759"/>
<evidence type="ECO:0000256" key="1">
    <source>
        <dbReference type="ARBA" id="ARBA00022884"/>
    </source>
</evidence>
<feature type="domain" description="RRM" evidence="4">
    <location>
        <begin position="23"/>
        <end position="100"/>
    </location>
</feature>
<dbReference type="GO" id="GO:0005737">
    <property type="term" value="C:cytoplasm"/>
    <property type="evidence" value="ECO:0007669"/>
    <property type="project" value="TreeGrafter"/>
</dbReference>
<dbReference type="FunFam" id="3.30.70.330:FF:000362">
    <property type="entry name" value="GBP2p Poly(A+) RNA-binding protein"/>
    <property type="match status" value="2"/>
</dbReference>
<comment type="caution">
    <text evidence="5">The sequence shown here is derived from an EMBL/GenBank/DDBJ whole genome shotgun (WGS) entry which is preliminary data.</text>
</comment>
<reference evidence="5 6" key="1">
    <citation type="submission" date="2017-09" db="EMBL/GenBank/DDBJ databases">
        <title>Genome sequencing of Besnoitia besnoiti strain Bb-Ger1.</title>
        <authorList>
            <person name="Schares G."/>
            <person name="Venepally P."/>
            <person name="Lorenzi H.A."/>
        </authorList>
    </citation>
    <scope>NUCLEOTIDE SEQUENCE [LARGE SCALE GENOMIC DNA]</scope>
    <source>
        <strain evidence="5 6">Bb-Ger1</strain>
    </source>
</reference>
<dbReference type="RefSeq" id="XP_029221829.1">
    <property type="nucleotide sequence ID" value="XM_029358917.1"/>
</dbReference>
<dbReference type="GO" id="GO:0003729">
    <property type="term" value="F:mRNA binding"/>
    <property type="evidence" value="ECO:0007669"/>
    <property type="project" value="TreeGrafter"/>
</dbReference>
<dbReference type="GO" id="GO:0005634">
    <property type="term" value="C:nucleus"/>
    <property type="evidence" value="ECO:0007669"/>
    <property type="project" value="TreeGrafter"/>
</dbReference>
<dbReference type="EMBL" id="NWUJ01000001">
    <property type="protein sequence ID" value="PFH37820.1"/>
    <property type="molecule type" value="Genomic_DNA"/>
</dbReference>
<proteinExistence type="predicted"/>
<dbReference type="VEuPathDB" id="ToxoDB:BESB_001620"/>
<dbReference type="Gene3D" id="3.30.70.330">
    <property type="match status" value="2"/>
</dbReference>
<keyword evidence="6" id="KW-1185">Reference proteome</keyword>
<dbReference type="Proteomes" id="UP000224006">
    <property type="component" value="Chromosome I"/>
</dbReference>
<feature type="domain" description="RRM" evidence="4">
    <location>
        <begin position="216"/>
        <end position="293"/>
    </location>
</feature>
<keyword evidence="1 2" id="KW-0694">RNA-binding</keyword>
<dbReference type="GeneID" id="40305225"/>
<evidence type="ECO:0000256" key="2">
    <source>
        <dbReference type="PROSITE-ProRule" id="PRU00176"/>
    </source>
</evidence>
<sequence>MPADEQQQQQVPREGATNTEPTCRVYVGNLSWKVRWQDLKDHMKQAGEVVRADVFEDYQGRSKGCGIVEYTNVEDAQKAIKELTDTELFDRLIFVREDREDGHKFSGGRGGGYGSRGGYGGRVGGPMWAGGYYGGGGMYRGRSGGGYYGGYGARFNGPPPYSMYGDMGYYGPRAFRGRGGMRGGMRGGFGAYGGGFRGGRGGYAGGGGSHGDGSGRQVFVSNLPWRTSWQDLKDLFRECGEVVRADVMTMPDGRSKGMGTVLFASPEGAQRAMEMFNEYMLDGRPITVRIDRDA</sequence>
<evidence type="ECO:0000313" key="6">
    <source>
        <dbReference type="Proteomes" id="UP000224006"/>
    </source>
</evidence>
<dbReference type="SMART" id="SM00360">
    <property type="entry name" value="RRM"/>
    <property type="match status" value="2"/>
</dbReference>
<protein>
    <submittedName>
        <fullName evidence="5">RNA recognition motif-containing protein</fullName>
    </submittedName>
</protein>